<evidence type="ECO:0000313" key="1">
    <source>
        <dbReference type="EMBL" id="KAJ0010113.1"/>
    </source>
</evidence>
<proteinExistence type="predicted"/>
<dbReference type="EMBL" id="CM047749">
    <property type="protein sequence ID" value="KAJ0010113.1"/>
    <property type="molecule type" value="Genomic_DNA"/>
</dbReference>
<dbReference type="Proteomes" id="UP001163603">
    <property type="component" value="Chromosome 14"/>
</dbReference>
<keyword evidence="2" id="KW-1185">Reference proteome</keyword>
<accession>A0ACC0X3C7</accession>
<sequence length="482" mass="52378">MKEVPELISVEEPSLQEPSSTGTNNDGLNDHSDGSSGVEYNPQDAWLPITESRNGSIYSAVFHLLCSGIGFPALLLPGALATLGWTWGIICLSLAFSWQLYTIWLLVQLAESVPGTRFSRYLYLAISAFGPKLGKLLAIFPVMYLSGGSCTMLVITGGGNIELFFRTIFNCGAAGDEAKTWTGAAWFMLFTCLAIAVARLPNLNSLAKVSMIGATTAVGYCSLIWVLSISEGRPRPRPNGESEEVRESDMAKFGNILNAIGTIVLAFRGHNLVLEIQGTLPSSRKEPSCKLMWKGVIISNLITAMCLFPLAIAGFWAYGNKVPAHGGMLSAFLHIHGHNTPKYLVGTIYQLVVINSLSSFPIYAMPVLDNLEFKYMIKKKKQCPGWVRTGLRVFFGGVVFLVAVAFPFLGSLAALVGGIALPLTYVYPCFMYISIKKPRPNGAIWWVNLGLGCLGMILSVMLVVAAAWNLHDKGLNANFFRP</sequence>
<gene>
    <name evidence="1" type="ORF">Pint_34192</name>
</gene>
<evidence type="ECO:0000313" key="2">
    <source>
        <dbReference type="Proteomes" id="UP001163603"/>
    </source>
</evidence>
<protein>
    <submittedName>
        <fullName evidence="1">Uncharacterized protein</fullName>
    </submittedName>
</protein>
<name>A0ACC0X3C7_9ROSI</name>
<organism evidence="1 2">
    <name type="scientific">Pistacia integerrima</name>
    <dbReference type="NCBI Taxonomy" id="434235"/>
    <lineage>
        <taxon>Eukaryota</taxon>
        <taxon>Viridiplantae</taxon>
        <taxon>Streptophyta</taxon>
        <taxon>Embryophyta</taxon>
        <taxon>Tracheophyta</taxon>
        <taxon>Spermatophyta</taxon>
        <taxon>Magnoliopsida</taxon>
        <taxon>eudicotyledons</taxon>
        <taxon>Gunneridae</taxon>
        <taxon>Pentapetalae</taxon>
        <taxon>rosids</taxon>
        <taxon>malvids</taxon>
        <taxon>Sapindales</taxon>
        <taxon>Anacardiaceae</taxon>
        <taxon>Pistacia</taxon>
    </lineage>
</organism>
<comment type="caution">
    <text evidence="1">The sequence shown here is derived from an EMBL/GenBank/DDBJ whole genome shotgun (WGS) entry which is preliminary data.</text>
</comment>
<reference evidence="2" key="1">
    <citation type="journal article" date="2023" name="G3 (Bethesda)">
        <title>Genome assembly and association tests identify interacting loci associated with vigor, precocity, and sex in interspecific pistachio rootstocks.</title>
        <authorList>
            <person name="Palmer W."/>
            <person name="Jacygrad E."/>
            <person name="Sagayaradj S."/>
            <person name="Cavanaugh K."/>
            <person name="Han R."/>
            <person name="Bertier L."/>
            <person name="Beede B."/>
            <person name="Kafkas S."/>
            <person name="Golino D."/>
            <person name="Preece J."/>
            <person name="Michelmore R."/>
        </authorList>
    </citation>
    <scope>NUCLEOTIDE SEQUENCE [LARGE SCALE GENOMIC DNA]</scope>
</reference>